<dbReference type="STRING" id="463301.SAMN04487955_10379"/>
<proteinExistence type="predicted"/>
<dbReference type="OrthoDB" id="8455288at2"/>
<dbReference type="EMBL" id="FPBP01000003">
    <property type="protein sequence ID" value="SFU49009.1"/>
    <property type="molecule type" value="Genomic_DNA"/>
</dbReference>
<dbReference type="SUPFAM" id="SSF46955">
    <property type="entry name" value="Putative DNA-binding domain"/>
    <property type="match status" value="1"/>
</dbReference>
<accession>A0A1I7GKQ8</accession>
<evidence type="ECO:0000313" key="2">
    <source>
        <dbReference type="Proteomes" id="UP000198693"/>
    </source>
</evidence>
<reference evidence="2" key="1">
    <citation type="submission" date="2016-10" db="EMBL/GenBank/DDBJ databases">
        <authorList>
            <person name="Varghese N."/>
            <person name="Submissions S."/>
        </authorList>
    </citation>
    <scope>NUCLEOTIDE SEQUENCE [LARGE SCALE GENOMIC DNA]</scope>
    <source>
        <strain evidence="2">CGMCC 1.6981</strain>
    </source>
</reference>
<evidence type="ECO:0000313" key="1">
    <source>
        <dbReference type="EMBL" id="SFU49009.1"/>
    </source>
</evidence>
<dbReference type="Proteomes" id="UP000198693">
    <property type="component" value="Unassembled WGS sequence"/>
</dbReference>
<name>A0A1I7GKQ8_9GAMM</name>
<dbReference type="RefSeq" id="WP_089793613.1">
    <property type="nucleotide sequence ID" value="NZ_FPBP01000003.1"/>
</dbReference>
<keyword evidence="2" id="KW-1185">Reference proteome</keyword>
<dbReference type="Gene3D" id="1.10.238.160">
    <property type="match status" value="1"/>
</dbReference>
<dbReference type="PANTHER" id="PTHR36154">
    <property type="entry name" value="DNA-BINDING TRANSCRIPTIONAL ACTIVATOR ALPA"/>
    <property type="match status" value="1"/>
</dbReference>
<sequence>MRENLIRIKDVMKRTGLAKSTIYKYMKKGIFPKQIKSGTRFAAWVESEIEA</sequence>
<dbReference type="InterPro" id="IPR009061">
    <property type="entry name" value="DNA-bd_dom_put_sf"/>
</dbReference>
<gene>
    <name evidence="1" type="ORF">SAMN04487955_10379</name>
</gene>
<protein>
    <submittedName>
        <fullName evidence="1">Transcriptional regulator, AlpA family</fullName>
    </submittedName>
</protein>
<dbReference type="Pfam" id="PF05930">
    <property type="entry name" value="Phage_AlpA"/>
    <property type="match status" value="1"/>
</dbReference>
<dbReference type="AlphaFoldDB" id="A0A1I7GKQ8"/>
<organism evidence="1 2">
    <name type="scientific">Halomonas korlensis</name>
    <dbReference type="NCBI Taxonomy" id="463301"/>
    <lineage>
        <taxon>Bacteria</taxon>
        <taxon>Pseudomonadati</taxon>
        <taxon>Pseudomonadota</taxon>
        <taxon>Gammaproteobacteria</taxon>
        <taxon>Oceanospirillales</taxon>
        <taxon>Halomonadaceae</taxon>
        <taxon>Halomonas</taxon>
    </lineage>
</organism>
<dbReference type="PANTHER" id="PTHR36154:SF1">
    <property type="entry name" value="DNA-BINDING TRANSCRIPTIONAL ACTIVATOR ALPA"/>
    <property type="match status" value="1"/>
</dbReference>
<dbReference type="InterPro" id="IPR010260">
    <property type="entry name" value="AlpA"/>
</dbReference>
<dbReference type="InterPro" id="IPR052931">
    <property type="entry name" value="Prophage_regulatory_activator"/>
</dbReference>